<evidence type="ECO:0000256" key="1">
    <source>
        <dbReference type="SAM" id="MobiDB-lite"/>
    </source>
</evidence>
<protein>
    <submittedName>
        <fullName evidence="2">Uncharacterized protein</fullName>
    </submittedName>
</protein>
<organism evidence="2 3">
    <name type="scientific">Chaetoceros tenuissimus</name>
    <dbReference type="NCBI Taxonomy" id="426638"/>
    <lineage>
        <taxon>Eukaryota</taxon>
        <taxon>Sar</taxon>
        <taxon>Stramenopiles</taxon>
        <taxon>Ochrophyta</taxon>
        <taxon>Bacillariophyta</taxon>
        <taxon>Coscinodiscophyceae</taxon>
        <taxon>Chaetocerotophycidae</taxon>
        <taxon>Chaetocerotales</taxon>
        <taxon>Chaetocerotaceae</taxon>
        <taxon>Chaetoceros</taxon>
    </lineage>
</organism>
<accession>A0AAD3CLV3</accession>
<keyword evidence="3" id="KW-1185">Reference proteome</keyword>
<feature type="compositionally biased region" description="Acidic residues" evidence="1">
    <location>
        <begin position="51"/>
        <end position="69"/>
    </location>
</feature>
<dbReference type="Proteomes" id="UP001054902">
    <property type="component" value="Unassembled WGS sequence"/>
</dbReference>
<evidence type="ECO:0000313" key="2">
    <source>
        <dbReference type="EMBL" id="GFH47953.1"/>
    </source>
</evidence>
<dbReference type="AlphaFoldDB" id="A0AAD3CLV3"/>
<reference evidence="2 3" key="1">
    <citation type="journal article" date="2021" name="Sci. Rep.">
        <title>The genome of the diatom Chaetoceros tenuissimus carries an ancient integrated fragment of an extant virus.</title>
        <authorList>
            <person name="Hongo Y."/>
            <person name="Kimura K."/>
            <person name="Takaki Y."/>
            <person name="Yoshida Y."/>
            <person name="Baba S."/>
            <person name="Kobayashi G."/>
            <person name="Nagasaki K."/>
            <person name="Hano T."/>
            <person name="Tomaru Y."/>
        </authorList>
    </citation>
    <scope>NUCLEOTIDE SEQUENCE [LARGE SCALE GENOMIC DNA]</scope>
    <source>
        <strain evidence="2 3">NIES-3715</strain>
    </source>
</reference>
<proteinExistence type="predicted"/>
<feature type="region of interest" description="Disordered" evidence="1">
    <location>
        <begin position="1"/>
        <end position="83"/>
    </location>
</feature>
<dbReference type="EMBL" id="BLLK01000025">
    <property type="protein sequence ID" value="GFH47953.1"/>
    <property type="molecule type" value="Genomic_DNA"/>
</dbReference>
<sequence>MTNLPNISAIHPQQGGSSALSSPKLSSPLSNPTAFFLTKPKVQQSSFDTDSSSDEESSLTSSDEDDDDSFTMNSSIGGRYMEPKKNVMPPLVCNKSKAVAYKRCLLNKMETINAHGLVATENRVTKPHCWKGKKNTKEQKKKYKCHKKQVKAFNERENALLTYI</sequence>
<name>A0AAD3CLV3_9STRA</name>
<gene>
    <name evidence="2" type="ORF">CTEN210_04429</name>
</gene>
<comment type="caution">
    <text evidence="2">The sequence shown here is derived from an EMBL/GenBank/DDBJ whole genome shotgun (WGS) entry which is preliminary data.</text>
</comment>
<feature type="compositionally biased region" description="Low complexity" evidence="1">
    <location>
        <begin position="17"/>
        <end position="32"/>
    </location>
</feature>
<evidence type="ECO:0000313" key="3">
    <source>
        <dbReference type="Proteomes" id="UP001054902"/>
    </source>
</evidence>